<evidence type="ECO:0000256" key="4">
    <source>
        <dbReference type="ARBA" id="ARBA00022801"/>
    </source>
</evidence>
<comment type="similarity">
    <text evidence="1">Belongs to the peptidase M17 family.</text>
</comment>
<evidence type="ECO:0000256" key="1">
    <source>
        <dbReference type="ARBA" id="ARBA00009528"/>
    </source>
</evidence>
<evidence type="ECO:0000256" key="5">
    <source>
        <dbReference type="ARBA" id="ARBA00023211"/>
    </source>
</evidence>
<dbReference type="CDD" id="cd00433">
    <property type="entry name" value="Peptidase_M17"/>
    <property type="match status" value="1"/>
</dbReference>
<keyword evidence="3" id="KW-0645">Protease</keyword>
<dbReference type="Pfam" id="PF00883">
    <property type="entry name" value="Peptidase_M17"/>
    <property type="match status" value="1"/>
</dbReference>
<reference evidence="7" key="2">
    <citation type="submission" date="2020-08" db="EMBL/GenBank/DDBJ databases">
        <authorList>
            <person name="Lai Q."/>
        </authorList>
    </citation>
    <scope>NUCLEOTIDE SEQUENCE</scope>
    <source>
        <strain evidence="7">S27-2</strain>
    </source>
</reference>
<gene>
    <name evidence="7" type="ORF">H8B19_05995</name>
</gene>
<dbReference type="PANTHER" id="PTHR11963">
    <property type="entry name" value="LEUCINE AMINOPEPTIDASE-RELATED"/>
    <property type="match status" value="1"/>
</dbReference>
<dbReference type="Proteomes" id="UP000601768">
    <property type="component" value="Unassembled WGS sequence"/>
</dbReference>
<dbReference type="GO" id="GO:0030145">
    <property type="term" value="F:manganese ion binding"/>
    <property type="evidence" value="ECO:0007669"/>
    <property type="project" value="InterPro"/>
</dbReference>
<dbReference type="Gene3D" id="3.40.630.10">
    <property type="entry name" value="Zn peptidases"/>
    <property type="match status" value="1"/>
</dbReference>
<protein>
    <submittedName>
        <fullName evidence="7">Leucyl aminopeptidase family protein</fullName>
    </submittedName>
</protein>
<comment type="caution">
    <text evidence="7">The sequence shown here is derived from an EMBL/GenBank/DDBJ whole genome shotgun (WGS) entry which is preliminary data.</text>
</comment>
<dbReference type="RefSeq" id="WP_186505888.1">
    <property type="nucleotide sequence ID" value="NZ_JACNEP010000003.1"/>
</dbReference>
<reference evidence="7" key="1">
    <citation type="journal article" date="2018" name="Int. J. Syst. Evol. Microbiol.">
        <title>Neptunicella marina gen. nov., sp. nov., isolated from surface seawater.</title>
        <authorList>
            <person name="Liu X."/>
            <person name="Lai Q."/>
            <person name="Du Y."/>
            <person name="Zhang X."/>
            <person name="Liu Z."/>
            <person name="Sun F."/>
            <person name="Shao Z."/>
        </authorList>
    </citation>
    <scope>NUCLEOTIDE SEQUENCE</scope>
    <source>
        <strain evidence="7">S27-2</strain>
    </source>
</reference>
<dbReference type="PANTHER" id="PTHR11963:SF48">
    <property type="entry name" value="DIPEPTIDASE B, ISOFORM A"/>
    <property type="match status" value="1"/>
</dbReference>
<dbReference type="PROSITE" id="PS00631">
    <property type="entry name" value="CYTOSOL_AP"/>
    <property type="match status" value="1"/>
</dbReference>
<dbReference type="GO" id="GO:0005737">
    <property type="term" value="C:cytoplasm"/>
    <property type="evidence" value="ECO:0007669"/>
    <property type="project" value="InterPro"/>
</dbReference>
<evidence type="ECO:0000313" key="7">
    <source>
        <dbReference type="EMBL" id="MBC3765420.1"/>
    </source>
</evidence>
<sequence>MAFPIAEWVSDLDAALGKTSGYDGVILIAPESEDYFHPLLNQCIEHYKQFDQRLGREAVFIHSPELAGQRLIYSPTCVLDRDFDDVRRYSDAAKIAAKMAQNAGMVKPLMLIQKPDGAVYENALQVAYFGFCQILWQPLEAREALGESKVEPMQKVGLFSQTEPAIDWLNATEQGRRLARDLCGTEPERMAPPKFAEYCQQAFAGLPVKVTVLGEDPNELQQDYPLLYAVARASVMVKHHQPRVVRLEYIPEGAIEHTLLFAGKGVVYDTGGADIKTGGHMAGMSRDKGGAAAVAGFLKTAALLAPKGIKIIAELGVVRNSIGADAFVADEIIQSHAGVRVRIGNTDAEGRLVMADLLSHIKQNAVDENQPELFTVATLTGHAALAMGPYTALVDNGVARAHGCSTRLAATGEVWGDPCEISRSRREDFDFIRPRSLADDVLSSNNAPSSATMRGHQFPMAFLTVASGLDAHGINSPQPLSYTHIDIAGSGVEGGDWQHDSPTGAPVVALSARYLK</sequence>
<evidence type="ECO:0000256" key="2">
    <source>
        <dbReference type="ARBA" id="ARBA00022438"/>
    </source>
</evidence>
<dbReference type="InterPro" id="IPR011356">
    <property type="entry name" value="Leucine_aapep/pepB"/>
</dbReference>
<organism evidence="7 8">
    <name type="scientific">Neptunicella marina</name>
    <dbReference type="NCBI Taxonomy" id="2125989"/>
    <lineage>
        <taxon>Bacteria</taxon>
        <taxon>Pseudomonadati</taxon>
        <taxon>Pseudomonadota</taxon>
        <taxon>Gammaproteobacteria</taxon>
        <taxon>Alteromonadales</taxon>
        <taxon>Alteromonadaceae</taxon>
        <taxon>Neptunicella</taxon>
    </lineage>
</organism>
<name>A0A8J6ITA3_9ALTE</name>
<keyword evidence="8" id="KW-1185">Reference proteome</keyword>
<keyword evidence="5" id="KW-0464">Manganese</keyword>
<dbReference type="GO" id="GO:0006508">
    <property type="term" value="P:proteolysis"/>
    <property type="evidence" value="ECO:0007669"/>
    <property type="project" value="UniProtKB-KW"/>
</dbReference>
<dbReference type="EMBL" id="JACNEP010000003">
    <property type="protein sequence ID" value="MBC3765420.1"/>
    <property type="molecule type" value="Genomic_DNA"/>
</dbReference>
<feature type="domain" description="Cytosol aminopeptidase" evidence="6">
    <location>
        <begin position="345"/>
        <end position="352"/>
    </location>
</feature>
<dbReference type="SUPFAM" id="SSF53187">
    <property type="entry name" value="Zn-dependent exopeptidases"/>
    <property type="match status" value="1"/>
</dbReference>
<evidence type="ECO:0000259" key="6">
    <source>
        <dbReference type="PROSITE" id="PS00631"/>
    </source>
</evidence>
<keyword evidence="2 7" id="KW-0031">Aminopeptidase</keyword>
<dbReference type="PRINTS" id="PR00481">
    <property type="entry name" value="LAMNOPPTDASE"/>
</dbReference>
<accession>A0A8J6ITA3</accession>
<dbReference type="InterPro" id="IPR000819">
    <property type="entry name" value="Peptidase_M17_C"/>
</dbReference>
<evidence type="ECO:0000256" key="3">
    <source>
        <dbReference type="ARBA" id="ARBA00022670"/>
    </source>
</evidence>
<evidence type="ECO:0000313" key="8">
    <source>
        <dbReference type="Proteomes" id="UP000601768"/>
    </source>
</evidence>
<dbReference type="AlphaFoldDB" id="A0A8J6ITA3"/>
<proteinExistence type="inferred from homology"/>
<keyword evidence="4" id="KW-0378">Hydrolase</keyword>
<dbReference type="GO" id="GO:0070006">
    <property type="term" value="F:metalloaminopeptidase activity"/>
    <property type="evidence" value="ECO:0007669"/>
    <property type="project" value="InterPro"/>
</dbReference>